<dbReference type="Proteomes" id="UP001634393">
    <property type="component" value="Unassembled WGS sequence"/>
</dbReference>
<dbReference type="GO" id="GO:0000976">
    <property type="term" value="F:transcription cis-regulatory region binding"/>
    <property type="evidence" value="ECO:0007669"/>
    <property type="project" value="UniProtKB-ARBA"/>
</dbReference>
<dbReference type="Pfam" id="PF07777">
    <property type="entry name" value="MFMR"/>
    <property type="match status" value="1"/>
</dbReference>
<accession>A0ABD3RP99</accession>
<dbReference type="PANTHER" id="PTHR45967">
    <property type="entry name" value="G-BOX-BINDING FACTOR 3-RELATED"/>
    <property type="match status" value="1"/>
</dbReference>
<comment type="similarity">
    <text evidence="2">Belongs to the bZIP family.</text>
</comment>
<dbReference type="Pfam" id="PF00170">
    <property type="entry name" value="bZIP_1"/>
    <property type="match status" value="1"/>
</dbReference>
<dbReference type="InterPro" id="IPR044827">
    <property type="entry name" value="GBF-like"/>
</dbReference>
<feature type="compositionally biased region" description="Basic and acidic residues" evidence="8">
    <location>
        <begin position="251"/>
        <end position="269"/>
    </location>
</feature>
<protein>
    <recommendedName>
        <fullName evidence="9">BZIP domain-containing protein</fullName>
    </recommendedName>
</protein>
<keyword evidence="5" id="KW-0804">Transcription</keyword>
<evidence type="ECO:0000256" key="4">
    <source>
        <dbReference type="ARBA" id="ARBA00023125"/>
    </source>
</evidence>
<keyword evidence="4" id="KW-0238">DNA-binding</keyword>
<dbReference type="PANTHER" id="PTHR45967:SF1">
    <property type="entry name" value="G-BOX-BINDING FACTOR 3"/>
    <property type="match status" value="1"/>
</dbReference>
<comment type="caution">
    <text evidence="10">The sequence shown here is derived from an EMBL/GenBank/DDBJ whole genome shotgun (WGS) entry which is preliminary data.</text>
</comment>
<dbReference type="InterPro" id="IPR046347">
    <property type="entry name" value="bZIP_sf"/>
</dbReference>
<feature type="compositionally biased region" description="Basic and acidic residues" evidence="8">
    <location>
        <begin position="1"/>
        <end position="11"/>
    </location>
</feature>
<dbReference type="PROSITE" id="PS50217">
    <property type="entry name" value="BZIP"/>
    <property type="match status" value="1"/>
</dbReference>
<keyword evidence="3" id="KW-0805">Transcription regulation</keyword>
<feature type="region of interest" description="Disordered" evidence="8">
    <location>
        <begin position="224"/>
        <end position="277"/>
    </location>
</feature>
<feature type="region of interest" description="Disordered" evidence="8">
    <location>
        <begin position="341"/>
        <end position="371"/>
    </location>
</feature>
<name>A0ABD3RP99_9LAMI</name>
<dbReference type="EMBL" id="JBJXBP010000008">
    <property type="protein sequence ID" value="KAL3814789.1"/>
    <property type="molecule type" value="Genomic_DNA"/>
</dbReference>
<keyword evidence="7" id="KW-0175">Coiled coil</keyword>
<feature type="region of interest" description="Disordered" evidence="8">
    <location>
        <begin position="130"/>
        <end position="184"/>
    </location>
</feature>
<proteinExistence type="inferred from homology"/>
<dbReference type="PROSITE" id="PS00036">
    <property type="entry name" value="BZIP_BASIC"/>
    <property type="match status" value="1"/>
</dbReference>
<evidence type="ECO:0000256" key="3">
    <source>
        <dbReference type="ARBA" id="ARBA00023015"/>
    </source>
</evidence>
<comment type="subcellular location">
    <subcellularLocation>
        <location evidence="1">Nucleus</location>
    </subcellularLocation>
</comment>
<feature type="compositionally biased region" description="Low complexity" evidence="8">
    <location>
        <begin position="12"/>
        <end position="24"/>
    </location>
</feature>
<sequence length="371" mass="40483">MGKGEEEKSSKPENSSSPSKDPNNVHVYPSDWATMQAYYGPRLAVPPYLNSAIASPHAPPPPPYMWGPPQAMISPYGTPYAAFYAHGGIYTHPGIPLGGTTLGMETQVKSPGNADGGFVKKLKEFDGLAMSIGNGNGTDRRLSQSEETEGSSDGSIGVTEGAVNTSKKRSRQGSRTADGNAQRKDVLTIPALEVSRTPEKLKDVISTATVPVKTTENINADLILKDPSNSKPSSTNFVPQTSTPKDIWLQSERELRRERRKQSNRESARRSRLKKQALSEDLAGKVQILSAENMSLKSEMNILKERSEKLRVENDTLMVNLKRMRMKKPFGTVNLLARVNNSDSDSSERNENGTKLRQLLDGSPCRTVAAG</sequence>
<dbReference type="InterPro" id="IPR012900">
    <property type="entry name" value="MFMR"/>
</dbReference>
<evidence type="ECO:0000313" key="10">
    <source>
        <dbReference type="EMBL" id="KAL3814789.1"/>
    </source>
</evidence>
<organism evidence="10 11">
    <name type="scientific">Penstemon smallii</name>
    <dbReference type="NCBI Taxonomy" id="265156"/>
    <lineage>
        <taxon>Eukaryota</taxon>
        <taxon>Viridiplantae</taxon>
        <taxon>Streptophyta</taxon>
        <taxon>Embryophyta</taxon>
        <taxon>Tracheophyta</taxon>
        <taxon>Spermatophyta</taxon>
        <taxon>Magnoliopsida</taxon>
        <taxon>eudicotyledons</taxon>
        <taxon>Gunneridae</taxon>
        <taxon>Pentapetalae</taxon>
        <taxon>asterids</taxon>
        <taxon>lamiids</taxon>
        <taxon>Lamiales</taxon>
        <taxon>Plantaginaceae</taxon>
        <taxon>Cheloneae</taxon>
        <taxon>Penstemon</taxon>
    </lineage>
</organism>
<feature type="region of interest" description="Disordered" evidence="8">
    <location>
        <begin position="1"/>
        <end position="27"/>
    </location>
</feature>
<evidence type="ECO:0000256" key="1">
    <source>
        <dbReference type="ARBA" id="ARBA00004123"/>
    </source>
</evidence>
<feature type="compositionally biased region" description="Polar residues" evidence="8">
    <location>
        <begin position="227"/>
        <end position="244"/>
    </location>
</feature>
<evidence type="ECO:0000256" key="8">
    <source>
        <dbReference type="SAM" id="MobiDB-lite"/>
    </source>
</evidence>
<dbReference type="InterPro" id="IPR045314">
    <property type="entry name" value="bZIP_plant_GBF1"/>
</dbReference>
<dbReference type="SUPFAM" id="SSF57959">
    <property type="entry name" value="Leucine zipper domain"/>
    <property type="match status" value="1"/>
</dbReference>
<dbReference type="SMART" id="SM00338">
    <property type="entry name" value="BRLZ"/>
    <property type="match status" value="1"/>
</dbReference>
<feature type="coiled-coil region" evidence="7">
    <location>
        <begin position="286"/>
        <end position="313"/>
    </location>
</feature>
<gene>
    <name evidence="10" type="ORF">ACJIZ3_016057</name>
</gene>
<reference evidence="10 11" key="1">
    <citation type="submission" date="2024-12" db="EMBL/GenBank/DDBJ databases">
        <title>The unique morphological basis and parallel evolutionary history of personate flowers in Penstemon.</title>
        <authorList>
            <person name="Depatie T.H."/>
            <person name="Wessinger C.A."/>
        </authorList>
    </citation>
    <scope>NUCLEOTIDE SEQUENCE [LARGE SCALE GENOMIC DNA]</scope>
    <source>
        <strain evidence="10">WTNN_2</strain>
        <tissue evidence="10">Leaf</tissue>
    </source>
</reference>
<dbReference type="AlphaFoldDB" id="A0ABD3RP99"/>
<dbReference type="CDD" id="cd14702">
    <property type="entry name" value="bZIP_plant_GBF1"/>
    <property type="match status" value="1"/>
</dbReference>
<dbReference type="GO" id="GO:0005634">
    <property type="term" value="C:nucleus"/>
    <property type="evidence" value="ECO:0007669"/>
    <property type="project" value="UniProtKB-SubCell"/>
</dbReference>
<evidence type="ECO:0000256" key="6">
    <source>
        <dbReference type="ARBA" id="ARBA00023242"/>
    </source>
</evidence>
<dbReference type="Gene3D" id="1.20.5.170">
    <property type="match status" value="1"/>
</dbReference>
<evidence type="ECO:0000256" key="2">
    <source>
        <dbReference type="ARBA" id="ARBA00007163"/>
    </source>
</evidence>
<keyword evidence="11" id="KW-1185">Reference proteome</keyword>
<dbReference type="Pfam" id="PF16596">
    <property type="entry name" value="MFMR_assoc"/>
    <property type="match status" value="1"/>
</dbReference>
<dbReference type="InterPro" id="IPR004827">
    <property type="entry name" value="bZIP"/>
</dbReference>
<evidence type="ECO:0000313" key="11">
    <source>
        <dbReference type="Proteomes" id="UP001634393"/>
    </source>
</evidence>
<evidence type="ECO:0000256" key="7">
    <source>
        <dbReference type="SAM" id="Coils"/>
    </source>
</evidence>
<feature type="domain" description="BZIP" evidence="9">
    <location>
        <begin position="254"/>
        <end position="317"/>
    </location>
</feature>
<evidence type="ECO:0000259" key="9">
    <source>
        <dbReference type="PROSITE" id="PS50217"/>
    </source>
</evidence>
<evidence type="ECO:0000256" key="5">
    <source>
        <dbReference type="ARBA" id="ARBA00023163"/>
    </source>
</evidence>
<keyword evidence="6" id="KW-0539">Nucleus</keyword>